<protein>
    <submittedName>
        <fullName evidence="2">Uncharacterized protein</fullName>
    </submittedName>
</protein>
<keyword evidence="3" id="KW-1185">Reference proteome</keyword>
<proteinExistence type="predicted"/>
<accession>A0ABN3NTS1</accession>
<feature type="region of interest" description="Disordered" evidence="1">
    <location>
        <begin position="1"/>
        <end position="28"/>
    </location>
</feature>
<evidence type="ECO:0000313" key="2">
    <source>
        <dbReference type="EMBL" id="GAA2534634.1"/>
    </source>
</evidence>
<dbReference type="EMBL" id="BAAATM010000010">
    <property type="protein sequence ID" value="GAA2534634.1"/>
    <property type="molecule type" value="Genomic_DNA"/>
</dbReference>
<gene>
    <name evidence="2" type="ORF">GCM10010423_33830</name>
</gene>
<dbReference type="Proteomes" id="UP001501095">
    <property type="component" value="Unassembled WGS sequence"/>
</dbReference>
<organism evidence="2 3">
    <name type="scientific">Streptomyces levis</name>
    <dbReference type="NCBI Taxonomy" id="285566"/>
    <lineage>
        <taxon>Bacteria</taxon>
        <taxon>Bacillati</taxon>
        <taxon>Actinomycetota</taxon>
        <taxon>Actinomycetes</taxon>
        <taxon>Kitasatosporales</taxon>
        <taxon>Streptomycetaceae</taxon>
        <taxon>Streptomyces</taxon>
    </lineage>
</organism>
<evidence type="ECO:0000256" key="1">
    <source>
        <dbReference type="SAM" id="MobiDB-lite"/>
    </source>
</evidence>
<name>A0ABN3NTS1_9ACTN</name>
<comment type="caution">
    <text evidence="2">The sequence shown here is derived from an EMBL/GenBank/DDBJ whole genome shotgun (WGS) entry which is preliminary data.</text>
</comment>
<evidence type="ECO:0000313" key="3">
    <source>
        <dbReference type="Proteomes" id="UP001501095"/>
    </source>
</evidence>
<sequence length="81" mass="8996">MTPAKPFETRETVWEETPASRATSAMEAPWRGRTARLLVRPVPPGLLSPSTAPTRHPLPPPSARRELSVRNDSLTLEIRTV</sequence>
<feature type="region of interest" description="Disordered" evidence="1">
    <location>
        <begin position="43"/>
        <end position="81"/>
    </location>
</feature>
<reference evidence="2 3" key="1">
    <citation type="journal article" date="2019" name="Int. J. Syst. Evol. Microbiol.">
        <title>The Global Catalogue of Microorganisms (GCM) 10K type strain sequencing project: providing services to taxonomists for standard genome sequencing and annotation.</title>
        <authorList>
            <consortium name="The Broad Institute Genomics Platform"/>
            <consortium name="The Broad Institute Genome Sequencing Center for Infectious Disease"/>
            <person name="Wu L."/>
            <person name="Ma J."/>
        </authorList>
    </citation>
    <scope>NUCLEOTIDE SEQUENCE [LARGE SCALE GENOMIC DNA]</scope>
    <source>
        <strain evidence="2 3">JCM 6924</strain>
    </source>
</reference>